<organism evidence="2 3">
    <name type="scientific">Bifidobacterium myosotis</name>
    <dbReference type="NCBI Taxonomy" id="1630166"/>
    <lineage>
        <taxon>Bacteria</taxon>
        <taxon>Bacillati</taxon>
        <taxon>Actinomycetota</taxon>
        <taxon>Actinomycetes</taxon>
        <taxon>Bifidobacteriales</taxon>
        <taxon>Bifidobacteriaceae</taxon>
        <taxon>Bifidobacterium</taxon>
    </lineage>
</organism>
<keyword evidence="1" id="KW-0812">Transmembrane</keyword>
<evidence type="ECO:0000256" key="1">
    <source>
        <dbReference type="SAM" id="Phobius"/>
    </source>
</evidence>
<dbReference type="RefSeq" id="WP_150380269.1">
    <property type="nucleotide sequence ID" value="NZ_RZUH01000020.1"/>
</dbReference>
<keyword evidence="1" id="KW-0472">Membrane</keyword>
<keyword evidence="1" id="KW-1133">Transmembrane helix</keyword>
<dbReference type="EMBL" id="RZUH01000020">
    <property type="protein sequence ID" value="KAA8825104.1"/>
    <property type="molecule type" value="Genomic_DNA"/>
</dbReference>
<protein>
    <submittedName>
        <fullName evidence="2">Uncharacterized protein</fullName>
    </submittedName>
</protein>
<gene>
    <name evidence="2" type="ORF">EMO91_12815</name>
</gene>
<name>A0A5M9ZFZ3_9BIFI</name>
<comment type="caution">
    <text evidence="2">The sequence shown here is derived from an EMBL/GenBank/DDBJ whole genome shotgun (WGS) entry which is preliminary data.</text>
</comment>
<accession>A0A5M9ZFZ3</accession>
<dbReference type="AlphaFoldDB" id="A0A5M9ZFZ3"/>
<feature type="transmembrane region" description="Helical" evidence="1">
    <location>
        <begin position="12"/>
        <end position="35"/>
    </location>
</feature>
<dbReference type="Proteomes" id="UP000410049">
    <property type="component" value="Unassembled WGS sequence"/>
</dbReference>
<evidence type="ECO:0000313" key="2">
    <source>
        <dbReference type="EMBL" id="KAA8825104.1"/>
    </source>
</evidence>
<evidence type="ECO:0000313" key="3">
    <source>
        <dbReference type="Proteomes" id="UP000410049"/>
    </source>
</evidence>
<proteinExistence type="predicted"/>
<reference evidence="2 3" key="1">
    <citation type="journal article" date="2019" name="Syst. Appl. Microbiol.">
        <title>Characterization of Bifidobacterium species in feaces of the Egyptian fruit bat: Description of B. vespertilionis sp. nov. and B. rousetti sp. nov.</title>
        <authorList>
            <person name="Modesto M."/>
            <person name="Satti M."/>
            <person name="Watanabe K."/>
            <person name="Puglisi E."/>
            <person name="Morelli L."/>
            <person name="Huang C.-H."/>
            <person name="Liou J.-S."/>
            <person name="Miyashita M."/>
            <person name="Tamura T."/>
            <person name="Saito S."/>
            <person name="Mori K."/>
            <person name="Huang L."/>
            <person name="Sciavilla P."/>
            <person name="Sandri C."/>
            <person name="Spiezio C."/>
            <person name="Vitali F."/>
            <person name="Cavalieri D."/>
            <person name="Perpetuini G."/>
            <person name="Tofalo R."/>
            <person name="Bonetti A."/>
            <person name="Arita M."/>
            <person name="Mattarelli P."/>
        </authorList>
    </citation>
    <scope>NUCLEOTIDE SEQUENCE [LARGE SCALE GENOMIC DNA]</scope>
    <source>
        <strain evidence="2 3">RST17</strain>
    </source>
</reference>
<sequence>MTTRNGTPKIDWRGLIECTTTIVTAIATIVLAYGANRIASESNGIAAKSNQLAEYVTKTEQLNHVAAWIHQDKPGEGYDVVISNASDLPVYDVFVGASLQTSYDNPKPAITKCLAEYHGTNYALGTVAPGKWRVRIGMPSPSMSHRLGATVVFRDTEGRVWVRDANGKVAEIKQNPVDYVVDPRHCGGGLPYGLTPMEKYTD</sequence>